<proteinExistence type="predicted"/>
<evidence type="ECO:0000313" key="1">
    <source>
        <dbReference type="EMBL" id="KRY99766.1"/>
    </source>
</evidence>
<accession>A0A0V1GN89</accession>
<name>A0A0V1GN89_TRIPS</name>
<dbReference type="EMBL" id="JYDS01001057">
    <property type="protein sequence ID" value="KRY99766.1"/>
    <property type="molecule type" value="Genomic_DNA"/>
</dbReference>
<reference evidence="1 2" key="1">
    <citation type="submission" date="2015-01" db="EMBL/GenBank/DDBJ databases">
        <title>Evolution of Trichinella species and genotypes.</title>
        <authorList>
            <person name="Korhonen P.K."/>
            <person name="Edoardo P."/>
            <person name="Giuseppe L.R."/>
            <person name="Gasser R.B."/>
        </authorList>
    </citation>
    <scope>NUCLEOTIDE SEQUENCE [LARGE SCALE GENOMIC DNA]</scope>
    <source>
        <strain evidence="1">ISS588</strain>
    </source>
</reference>
<comment type="caution">
    <text evidence="1">The sequence shown here is derived from an EMBL/GenBank/DDBJ whole genome shotgun (WGS) entry which is preliminary data.</text>
</comment>
<organism evidence="1 2">
    <name type="scientific">Trichinella pseudospiralis</name>
    <name type="common">Parasitic roundworm</name>
    <dbReference type="NCBI Taxonomy" id="6337"/>
    <lineage>
        <taxon>Eukaryota</taxon>
        <taxon>Metazoa</taxon>
        <taxon>Ecdysozoa</taxon>
        <taxon>Nematoda</taxon>
        <taxon>Enoplea</taxon>
        <taxon>Dorylaimia</taxon>
        <taxon>Trichinellida</taxon>
        <taxon>Trichinellidae</taxon>
        <taxon>Trichinella</taxon>
    </lineage>
</organism>
<protein>
    <submittedName>
        <fullName evidence="1">Uncharacterized protein</fullName>
    </submittedName>
</protein>
<dbReference type="Proteomes" id="UP000054805">
    <property type="component" value="Unassembled WGS sequence"/>
</dbReference>
<dbReference type="AlphaFoldDB" id="A0A0V1GN89"/>
<evidence type="ECO:0000313" key="2">
    <source>
        <dbReference type="Proteomes" id="UP000054805"/>
    </source>
</evidence>
<keyword evidence="2" id="KW-1185">Reference proteome</keyword>
<gene>
    <name evidence="1" type="ORF">T4B_15353</name>
</gene>
<sequence length="55" mass="6154">MLKITSLIVSYGMKHIPITFGKKVFCKILKTSEDTSDSDAEFHLKLPNSWGINGL</sequence>